<accession>A0A9X1SVC9</accession>
<proteinExistence type="predicted"/>
<evidence type="ECO:0000259" key="2">
    <source>
        <dbReference type="PROSITE" id="PS51746"/>
    </source>
</evidence>
<dbReference type="SMART" id="SM00332">
    <property type="entry name" value="PP2Cc"/>
    <property type="match status" value="1"/>
</dbReference>
<feature type="region of interest" description="Disordered" evidence="1">
    <location>
        <begin position="378"/>
        <end position="408"/>
    </location>
</feature>
<dbReference type="SMART" id="SM00331">
    <property type="entry name" value="PP2C_SIG"/>
    <property type="match status" value="1"/>
</dbReference>
<dbReference type="Pfam" id="PF13672">
    <property type="entry name" value="PP2C_2"/>
    <property type="match status" value="1"/>
</dbReference>
<keyword evidence="4" id="KW-1185">Reference proteome</keyword>
<organism evidence="3 4">
    <name type="scientific">Kineosporia babensis</name>
    <dbReference type="NCBI Taxonomy" id="499548"/>
    <lineage>
        <taxon>Bacteria</taxon>
        <taxon>Bacillati</taxon>
        <taxon>Actinomycetota</taxon>
        <taxon>Actinomycetes</taxon>
        <taxon>Kineosporiales</taxon>
        <taxon>Kineosporiaceae</taxon>
        <taxon>Kineosporia</taxon>
    </lineage>
</organism>
<dbReference type="CDD" id="cd00143">
    <property type="entry name" value="PP2Cc"/>
    <property type="match status" value="1"/>
</dbReference>
<dbReference type="AlphaFoldDB" id="A0A9X1SVC9"/>
<sequence>MNENPPTDAAGQQINCPNCGEDAEPGDLFCEGCGQDLPDGITPAAAVGNRRPGGMAHPNASSPTRPMDMNALSPTCRNCAGTTFLDGYCENCGTPAVKVRDHWQERPATWVAGMSDRGIRHHRNEDGLALSARPEPGSRAILVVCDGVSSSADSDIASLAAARAARDVLERPRPDVPSVAGRISAWNERLAMAGAEANKQAIEAGRDPSGRAGERQDSPPSCTFAAAVFDSGVIVVGWVGDSRIYWIPDSGEPEQMSRDDSWATEQILAGVPREEAENGPRAHAITRWLGPDSPDSVPTRDSRVPDRPGWLLVCSDGLWNYASPARDLAEVVRALADEVQGDPGLLAGRLIDWANSRGGQDNITVALARIAPIPPQRGPAAEAALQPTQPMPEGWNLYPDADYGSPET</sequence>
<dbReference type="InterPro" id="IPR036457">
    <property type="entry name" value="PPM-type-like_dom_sf"/>
</dbReference>
<evidence type="ECO:0000313" key="4">
    <source>
        <dbReference type="Proteomes" id="UP001138997"/>
    </source>
</evidence>
<reference evidence="3" key="1">
    <citation type="submission" date="2021-11" db="EMBL/GenBank/DDBJ databases">
        <title>Streptomyces corallinus and Kineosporia corallina sp. nov., two new coral-derived marine actinobacteria.</title>
        <authorList>
            <person name="Buangrab K."/>
            <person name="Sutthacheep M."/>
            <person name="Yeemin T."/>
            <person name="Harunari E."/>
            <person name="Igarashi Y."/>
            <person name="Sripreechasak P."/>
            <person name="Kanchanasin P."/>
            <person name="Tanasupawat S."/>
            <person name="Phongsopitanun W."/>
        </authorList>
    </citation>
    <scope>NUCLEOTIDE SEQUENCE</scope>
    <source>
        <strain evidence="3">JCM 31032</strain>
    </source>
</reference>
<name>A0A9X1SVC9_9ACTN</name>
<dbReference type="InterPro" id="IPR001932">
    <property type="entry name" value="PPM-type_phosphatase-like_dom"/>
</dbReference>
<dbReference type="Proteomes" id="UP001138997">
    <property type="component" value="Unassembled WGS sequence"/>
</dbReference>
<evidence type="ECO:0000256" key="1">
    <source>
        <dbReference type="SAM" id="MobiDB-lite"/>
    </source>
</evidence>
<protein>
    <submittedName>
        <fullName evidence="3">Protein phosphatase 2C domain-containing protein</fullName>
    </submittedName>
</protein>
<dbReference type="RefSeq" id="WP_231444831.1">
    <property type="nucleotide sequence ID" value="NZ_JAJOMB010000012.1"/>
</dbReference>
<dbReference type="PROSITE" id="PS51746">
    <property type="entry name" value="PPM_2"/>
    <property type="match status" value="1"/>
</dbReference>
<dbReference type="SUPFAM" id="SSF81606">
    <property type="entry name" value="PP2C-like"/>
    <property type="match status" value="1"/>
</dbReference>
<dbReference type="EMBL" id="JAJOMB010000012">
    <property type="protein sequence ID" value="MCD5313541.1"/>
    <property type="molecule type" value="Genomic_DNA"/>
</dbReference>
<comment type="caution">
    <text evidence="3">The sequence shown here is derived from an EMBL/GenBank/DDBJ whole genome shotgun (WGS) entry which is preliminary data.</text>
</comment>
<dbReference type="Gene3D" id="3.60.40.10">
    <property type="entry name" value="PPM-type phosphatase domain"/>
    <property type="match status" value="1"/>
</dbReference>
<feature type="domain" description="PPM-type phosphatase" evidence="2">
    <location>
        <begin position="111"/>
        <end position="370"/>
    </location>
</feature>
<gene>
    <name evidence="3" type="ORF">LR394_21770</name>
</gene>
<evidence type="ECO:0000313" key="3">
    <source>
        <dbReference type="EMBL" id="MCD5313541.1"/>
    </source>
</evidence>